<dbReference type="Proteomes" id="UP001158576">
    <property type="component" value="Chromosome PAR"/>
</dbReference>
<accession>A0ABN7S6C4</accession>
<evidence type="ECO:0000313" key="4">
    <source>
        <dbReference type="Proteomes" id="UP001158576"/>
    </source>
</evidence>
<organism evidence="3 4">
    <name type="scientific">Oikopleura dioica</name>
    <name type="common">Tunicate</name>
    <dbReference type="NCBI Taxonomy" id="34765"/>
    <lineage>
        <taxon>Eukaryota</taxon>
        <taxon>Metazoa</taxon>
        <taxon>Chordata</taxon>
        <taxon>Tunicata</taxon>
        <taxon>Appendicularia</taxon>
        <taxon>Copelata</taxon>
        <taxon>Oikopleuridae</taxon>
        <taxon>Oikopleura</taxon>
    </lineage>
</organism>
<dbReference type="Gene3D" id="2.10.70.10">
    <property type="entry name" value="Complement Module, domain 1"/>
    <property type="match status" value="1"/>
</dbReference>
<dbReference type="EMBL" id="OU015568">
    <property type="protein sequence ID" value="CAG5090497.1"/>
    <property type="molecule type" value="Genomic_DNA"/>
</dbReference>
<evidence type="ECO:0000313" key="3">
    <source>
        <dbReference type="EMBL" id="CAG5090497.1"/>
    </source>
</evidence>
<evidence type="ECO:0000259" key="2">
    <source>
        <dbReference type="Pfam" id="PF00084"/>
    </source>
</evidence>
<protein>
    <submittedName>
        <fullName evidence="3">Oidioi.mRNA.OKI2018_I69.PAR.g12625.t1.cds</fullName>
    </submittedName>
</protein>
<dbReference type="InterPro" id="IPR000436">
    <property type="entry name" value="Sushi_SCR_CCP_dom"/>
</dbReference>
<dbReference type="CDD" id="cd09917">
    <property type="entry name" value="F-box_SF"/>
    <property type="match status" value="1"/>
</dbReference>
<reference evidence="3 4" key="1">
    <citation type="submission" date="2021-04" db="EMBL/GenBank/DDBJ databases">
        <authorList>
            <person name="Bliznina A."/>
        </authorList>
    </citation>
    <scope>NUCLEOTIDE SEQUENCE [LARGE SCALE GENOMIC DNA]</scope>
</reference>
<feature type="domain" description="Sushi" evidence="2">
    <location>
        <begin position="711"/>
        <end position="755"/>
    </location>
</feature>
<keyword evidence="1" id="KW-1015">Disulfide bond</keyword>
<evidence type="ECO:0000256" key="1">
    <source>
        <dbReference type="ARBA" id="ARBA00023157"/>
    </source>
</evidence>
<proteinExistence type="predicted"/>
<dbReference type="CDD" id="cd00033">
    <property type="entry name" value="CCP"/>
    <property type="match status" value="1"/>
</dbReference>
<dbReference type="Pfam" id="PF00084">
    <property type="entry name" value="Sushi"/>
    <property type="match status" value="1"/>
</dbReference>
<name>A0ABN7S6C4_OIKDI</name>
<gene>
    <name evidence="3" type="ORF">OKIOD_LOCUS4183</name>
</gene>
<keyword evidence="4" id="KW-1185">Reference proteome</keyword>
<sequence>MNDIISKIAERNLDHIIEEIFWTLKPKDILSLAHTSRHHRSLVENFELLPFSLSQEEDESIVNDDFEDQIDKELRFCSNKFMTVTDSISRFLYRQQRKAGIKTKKGNFQRKIHRIKDITSIDEQLEMPVKYHYQHYTIFEDKLVVLEPYGWISVIDTGTWTLREQFCAYERATFTVWLGLVATDSIWSGNTWSTKIFNYDGELQQILPSGELHLNPSNPNQLFISANSNDQIVSYNLSDALERPLFDAEFGFEPMNFGMFTWKPNINVLGEYAVVEWNTVGNNLRDRNRELWVYSTKTGAEISEIQIEDNDPKVPVWSKWFMFNEEQFLIVVHKIIEVHRVVKFFCEVEFEKVYFCNRIRPIDSQGEKLEISDVRGHVTNDSVILGFSAKDEPVRLVSLSFKELLHYRNEDKLNIESIAFLEDVRTPNLTCIDNSLLLFNTEKGLIEEMDFLHLEKKDQLKLFEKMGLSTRSAKIDEKCAESEKRAKDVRESLVKSRDESVSYRPRSSFTDQDRFSTYTTKYRSTASSSTSGAYSRDPERAIITDHIFSKTPFLEKSETTSRTRGGIKRSKEENEKVPACRYCTWEGICYLRKRFTIHYAKIELRDLIEPDKGEYAASSTYIQRSPTTICPAFSHVENAEYKCDDTEDKLEHNSVCTLSCLENYENSVGEVSRKCNCFTTFGPIEFPKQCTWDGEAFDACTIKSGLTVPICPTLPDIENGKWVCERTRADSQDGDVCYSTCNDGYALTETNLRAIQYDCDCQGEDCLWSQRGAVLELALRQRSAFVLGRQPVGIAPRSFTQSSTGWSTNIFRDASAIFPQCVPIQRETYNAFDNTVTEFNFCPDLVQPENGNFLCTQGTREDTICKLTCSEGFLEAGYGDKNVSFFAKVNESERYY</sequence>